<feature type="transmembrane region" description="Helical" evidence="1">
    <location>
        <begin position="107"/>
        <end position="125"/>
    </location>
</feature>
<dbReference type="EMBL" id="AP025292">
    <property type="protein sequence ID" value="BDC99780.1"/>
    <property type="molecule type" value="Genomic_DNA"/>
</dbReference>
<gene>
    <name evidence="3" type="ORF">PEPS_20610</name>
</gene>
<evidence type="ECO:0000259" key="2">
    <source>
        <dbReference type="SMART" id="SM00014"/>
    </source>
</evidence>
<dbReference type="PANTHER" id="PTHR14969:SF13">
    <property type="entry name" value="AT30094P"/>
    <property type="match status" value="1"/>
</dbReference>
<dbReference type="Proteomes" id="UP001354989">
    <property type="component" value="Chromosome"/>
</dbReference>
<keyword evidence="1" id="KW-0812">Transmembrane</keyword>
<dbReference type="RefSeq" id="WP_332919935.1">
    <property type="nucleotide sequence ID" value="NZ_AP025292.1"/>
</dbReference>
<feature type="transmembrane region" description="Helical" evidence="1">
    <location>
        <begin position="137"/>
        <end position="154"/>
    </location>
</feature>
<evidence type="ECO:0000313" key="4">
    <source>
        <dbReference type="Proteomes" id="UP001354989"/>
    </source>
</evidence>
<keyword evidence="4" id="KW-1185">Reference proteome</keyword>
<dbReference type="SUPFAM" id="SSF48317">
    <property type="entry name" value="Acid phosphatase/Vanadium-dependent haloperoxidase"/>
    <property type="match status" value="1"/>
</dbReference>
<evidence type="ECO:0000256" key="1">
    <source>
        <dbReference type="SAM" id="Phobius"/>
    </source>
</evidence>
<dbReference type="PANTHER" id="PTHR14969">
    <property type="entry name" value="SPHINGOSINE-1-PHOSPHATE PHOSPHOHYDROLASE"/>
    <property type="match status" value="1"/>
</dbReference>
<feature type="transmembrane region" description="Helical" evidence="1">
    <location>
        <begin position="56"/>
        <end position="78"/>
    </location>
</feature>
<protein>
    <submittedName>
        <fullName evidence="3">Phosphatase PAP2 family protein</fullName>
    </submittedName>
</protein>
<accession>A0ABM7VGG1</accession>
<feature type="domain" description="Phosphatidic acid phosphatase type 2/haloperoxidase" evidence="2">
    <location>
        <begin position="58"/>
        <end position="175"/>
    </location>
</feature>
<reference evidence="3 4" key="1">
    <citation type="submission" date="2021-12" db="EMBL/GenBank/DDBJ databases">
        <title>Genome sequencing of bacteria with rrn-lacking chromosome and rrn-plasmid.</title>
        <authorList>
            <person name="Anda M."/>
            <person name="Iwasaki W."/>
        </authorList>
    </citation>
    <scope>NUCLEOTIDE SEQUENCE [LARGE SCALE GENOMIC DNA]</scope>
    <source>
        <strain evidence="3 4">NBRC 101262</strain>
    </source>
</reference>
<name>A0ABM7VGG1_9BACT</name>
<feature type="transmembrane region" description="Helical" evidence="1">
    <location>
        <begin position="27"/>
        <end position="49"/>
    </location>
</feature>
<dbReference type="CDD" id="cd03395">
    <property type="entry name" value="PAP2_like_4"/>
    <property type="match status" value="1"/>
</dbReference>
<evidence type="ECO:0000313" key="3">
    <source>
        <dbReference type="EMBL" id="BDC99780.1"/>
    </source>
</evidence>
<dbReference type="Gene3D" id="1.20.144.10">
    <property type="entry name" value="Phosphatidic acid phosphatase type 2/haloperoxidase"/>
    <property type="match status" value="2"/>
</dbReference>
<dbReference type="InterPro" id="IPR000326">
    <property type="entry name" value="PAP2/HPO"/>
</dbReference>
<dbReference type="InterPro" id="IPR036938">
    <property type="entry name" value="PAP2/HPO_sf"/>
</dbReference>
<organism evidence="3 4">
    <name type="scientific">Persicobacter psychrovividus</name>
    <dbReference type="NCBI Taxonomy" id="387638"/>
    <lineage>
        <taxon>Bacteria</taxon>
        <taxon>Pseudomonadati</taxon>
        <taxon>Bacteroidota</taxon>
        <taxon>Cytophagia</taxon>
        <taxon>Cytophagales</taxon>
        <taxon>Persicobacteraceae</taxon>
        <taxon>Persicobacter</taxon>
    </lineage>
</organism>
<dbReference type="SMART" id="SM00014">
    <property type="entry name" value="acidPPc"/>
    <property type="match status" value="1"/>
</dbReference>
<keyword evidence="1" id="KW-0472">Membrane</keyword>
<proteinExistence type="predicted"/>
<keyword evidence="1" id="KW-1133">Transmembrane helix</keyword>
<feature type="transmembrane region" description="Helical" evidence="1">
    <location>
        <begin position="160"/>
        <end position="186"/>
    </location>
</feature>
<sequence length="194" mass="22506">MLQQIFQLDQGWFLALNQWHWDFLDPIMYAITYKFTWIPFYAVLLYFLVKQYKKEVWVWILAIVVCIVCADQLASGLIKPLFMRPRPSHEPLLEGLVHVVGTRGGKFGFVSSHASNTFGLSLLLYKIMKPRYPWIKWLFFWAVVVAYSRIYVGVHYPLDVIGGALVGLFSGWVAVNFGNLLTHLFLKKDEEKNG</sequence>
<dbReference type="Pfam" id="PF01569">
    <property type="entry name" value="PAP2"/>
    <property type="match status" value="1"/>
</dbReference>